<dbReference type="GO" id="GO:0004497">
    <property type="term" value="F:monooxygenase activity"/>
    <property type="evidence" value="ECO:0007669"/>
    <property type="project" value="UniProtKB-KW"/>
</dbReference>
<evidence type="ECO:0000256" key="10">
    <source>
        <dbReference type="ARBA" id="ARBA00023136"/>
    </source>
</evidence>
<comment type="subcellular location">
    <subcellularLocation>
        <location evidence="1">Membrane</location>
        <topology evidence="1">Single-pass membrane protein</topology>
    </subcellularLocation>
</comment>
<protein>
    <recommendedName>
        <fullName evidence="13">Cytochrome P450</fullName>
    </recommendedName>
</protein>
<dbReference type="Proteomes" id="UP001415857">
    <property type="component" value="Unassembled WGS sequence"/>
</dbReference>
<proteinExistence type="inferred from homology"/>
<sequence>MACPGAGLAHHVLGMALGSFIHIFEWERIGEELVNMTEGKGITMPKAETLEAMCKARHIISRVLSTNTNSV</sequence>
<reference evidence="11 12" key="1">
    <citation type="journal article" date="2024" name="Plant J.">
        <title>Genome sequences and population genomics reveal climatic adaptation and genomic divergence between two closely related sweetgum species.</title>
        <authorList>
            <person name="Xu W.Q."/>
            <person name="Ren C.Q."/>
            <person name="Zhang X.Y."/>
            <person name="Comes H.P."/>
            <person name="Liu X.H."/>
            <person name="Li Y.G."/>
            <person name="Kettle C.J."/>
            <person name="Jalonen R."/>
            <person name="Gaisberger H."/>
            <person name="Ma Y.Z."/>
            <person name="Qiu Y.X."/>
        </authorList>
    </citation>
    <scope>NUCLEOTIDE SEQUENCE [LARGE SCALE GENOMIC DNA]</scope>
    <source>
        <strain evidence="11">Hangzhou</strain>
    </source>
</reference>
<evidence type="ECO:0000313" key="11">
    <source>
        <dbReference type="EMBL" id="KAK9285055.1"/>
    </source>
</evidence>
<dbReference type="AlphaFoldDB" id="A0AAP0X4N3"/>
<accession>A0AAP0X4N3</accession>
<keyword evidence="6" id="KW-1133">Transmembrane helix</keyword>
<dbReference type="InterPro" id="IPR036396">
    <property type="entry name" value="Cyt_P450_sf"/>
</dbReference>
<keyword evidence="8" id="KW-0408">Iron</keyword>
<comment type="similarity">
    <text evidence="2">Belongs to the cytochrome P450 family.</text>
</comment>
<dbReference type="PANTHER" id="PTHR47947">
    <property type="entry name" value="CYTOCHROME P450 82C3-RELATED"/>
    <property type="match status" value="1"/>
</dbReference>
<keyword evidence="5" id="KW-0479">Metal-binding</keyword>
<dbReference type="GO" id="GO:0020037">
    <property type="term" value="F:heme binding"/>
    <property type="evidence" value="ECO:0007669"/>
    <property type="project" value="InterPro"/>
</dbReference>
<evidence type="ECO:0000256" key="1">
    <source>
        <dbReference type="ARBA" id="ARBA00004167"/>
    </source>
</evidence>
<evidence type="ECO:0000256" key="8">
    <source>
        <dbReference type="ARBA" id="ARBA00023004"/>
    </source>
</evidence>
<keyword evidence="7" id="KW-0560">Oxidoreductase</keyword>
<evidence type="ECO:0000256" key="4">
    <source>
        <dbReference type="ARBA" id="ARBA00022692"/>
    </source>
</evidence>
<name>A0AAP0X4N3_LIQFO</name>
<dbReference type="GO" id="GO:0016020">
    <property type="term" value="C:membrane"/>
    <property type="evidence" value="ECO:0007669"/>
    <property type="project" value="UniProtKB-SubCell"/>
</dbReference>
<dbReference type="GO" id="GO:0016705">
    <property type="term" value="F:oxidoreductase activity, acting on paired donors, with incorporation or reduction of molecular oxygen"/>
    <property type="evidence" value="ECO:0007669"/>
    <property type="project" value="InterPro"/>
</dbReference>
<keyword evidence="12" id="KW-1185">Reference proteome</keyword>
<dbReference type="EMBL" id="JBBPBK010000005">
    <property type="protein sequence ID" value="KAK9285055.1"/>
    <property type="molecule type" value="Genomic_DNA"/>
</dbReference>
<evidence type="ECO:0008006" key="13">
    <source>
        <dbReference type="Google" id="ProtNLM"/>
    </source>
</evidence>
<gene>
    <name evidence="11" type="ORF">L1049_024239</name>
</gene>
<evidence type="ECO:0000256" key="3">
    <source>
        <dbReference type="ARBA" id="ARBA00022617"/>
    </source>
</evidence>
<evidence type="ECO:0000256" key="5">
    <source>
        <dbReference type="ARBA" id="ARBA00022723"/>
    </source>
</evidence>
<keyword evidence="3" id="KW-0349">Heme</keyword>
<keyword evidence="10" id="KW-0472">Membrane</keyword>
<evidence type="ECO:0000256" key="2">
    <source>
        <dbReference type="ARBA" id="ARBA00010617"/>
    </source>
</evidence>
<evidence type="ECO:0000256" key="9">
    <source>
        <dbReference type="ARBA" id="ARBA00023033"/>
    </source>
</evidence>
<comment type="caution">
    <text evidence="11">The sequence shown here is derived from an EMBL/GenBank/DDBJ whole genome shotgun (WGS) entry which is preliminary data.</text>
</comment>
<organism evidence="11 12">
    <name type="scientific">Liquidambar formosana</name>
    <name type="common">Formosan gum</name>
    <dbReference type="NCBI Taxonomy" id="63359"/>
    <lineage>
        <taxon>Eukaryota</taxon>
        <taxon>Viridiplantae</taxon>
        <taxon>Streptophyta</taxon>
        <taxon>Embryophyta</taxon>
        <taxon>Tracheophyta</taxon>
        <taxon>Spermatophyta</taxon>
        <taxon>Magnoliopsida</taxon>
        <taxon>eudicotyledons</taxon>
        <taxon>Gunneridae</taxon>
        <taxon>Pentapetalae</taxon>
        <taxon>Saxifragales</taxon>
        <taxon>Altingiaceae</taxon>
        <taxon>Liquidambar</taxon>
    </lineage>
</organism>
<dbReference type="GO" id="GO:0005506">
    <property type="term" value="F:iron ion binding"/>
    <property type="evidence" value="ECO:0007669"/>
    <property type="project" value="InterPro"/>
</dbReference>
<evidence type="ECO:0000256" key="6">
    <source>
        <dbReference type="ARBA" id="ARBA00022989"/>
    </source>
</evidence>
<dbReference type="SUPFAM" id="SSF48264">
    <property type="entry name" value="Cytochrome P450"/>
    <property type="match status" value="1"/>
</dbReference>
<evidence type="ECO:0000256" key="7">
    <source>
        <dbReference type="ARBA" id="ARBA00023002"/>
    </source>
</evidence>
<keyword evidence="4" id="KW-0812">Transmembrane</keyword>
<dbReference type="InterPro" id="IPR050651">
    <property type="entry name" value="Plant_Cytochrome_P450_Monoox"/>
</dbReference>
<keyword evidence="9" id="KW-0503">Monooxygenase</keyword>
<dbReference type="PANTHER" id="PTHR47947:SF62">
    <property type="entry name" value="CYTOCHROME P450, FAMILY 81, SUBFAMILY D, POLYPEPTIDE 5"/>
    <property type="match status" value="1"/>
</dbReference>
<evidence type="ECO:0000313" key="12">
    <source>
        <dbReference type="Proteomes" id="UP001415857"/>
    </source>
</evidence>